<keyword evidence="1" id="KW-0812">Transmembrane</keyword>
<dbReference type="Proteomes" id="UP000637980">
    <property type="component" value="Unassembled WGS sequence"/>
</dbReference>
<keyword evidence="1" id="KW-0472">Membrane</keyword>
<keyword evidence="1" id="KW-1133">Transmembrane helix</keyword>
<dbReference type="InterPro" id="IPR008621">
    <property type="entry name" value="Cbb3-typ_cyt_oxidase_comp"/>
</dbReference>
<sequence length="54" mass="6107">MSQDAGLVFLKTWGALYLLAFFIGMTVWTYWPSRKKGLEGASRIPLDNGDKPCR</sequence>
<dbReference type="EMBL" id="BMXE01000007">
    <property type="protein sequence ID" value="GHB42284.1"/>
    <property type="molecule type" value="Genomic_DNA"/>
</dbReference>
<protein>
    <submittedName>
        <fullName evidence="2">Uncharacterized protein</fullName>
    </submittedName>
</protein>
<feature type="transmembrane region" description="Helical" evidence="1">
    <location>
        <begin position="12"/>
        <end position="31"/>
    </location>
</feature>
<accession>A0ABQ3ENK7</accession>
<organism evidence="2 3">
    <name type="scientific">Pseudovibrio japonicus</name>
    <dbReference type="NCBI Taxonomy" id="366534"/>
    <lineage>
        <taxon>Bacteria</taxon>
        <taxon>Pseudomonadati</taxon>
        <taxon>Pseudomonadota</taxon>
        <taxon>Alphaproteobacteria</taxon>
        <taxon>Hyphomicrobiales</taxon>
        <taxon>Stappiaceae</taxon>
        <taxon>Pseudovibrio</taxon>
    </lineage>
</organism>
<name>A0ABQ3ENK7_9HYPH</name>
<gene>
    <name evidence="2" type="ORF">GCM10007094_34380</name>
</gene>
<evidence type="ECO:0000313" key="2">
    <source>
        <dbReference type="EMBL" id="GHB42284.1"/>
    </source>
</evidence>
<reference evidence="3" key="1">
    <citation type="journal article" date="2019" name="Int. J. Syst. Evol. Microbiol.">
        <title>The Global Catalogue of Microorganisms (GCM) 10K type strain sequencing project: providing services to taxonomists for standard genome sequencing and annotation.</title>
        <authorList>
            <consortium name="The Broad Institute Genomics Platform"/>
            <consortium name="The Broad Institute Genome Sequencing Center for Infectious Disease"/>
            <person name="Wu L."/>
            <person name="Ma J."/>
        </authorList>
    </citation>
    <scope>NUCLEOTIDE SEQUENCE [LARGE SCALE GENOMIC DNA]</scope>
    <source>
        <strain evidence="3">KCTC 12861</strain>
    </source>
</reference>
<proteinExistence type="predicted"/>
<dbReference type="RefSeq" id="WP_189438043.1">
    <property type="nucleotide sequence ID" value="NZ_BMXE01000007.1"/>
</dbReference>
<evidence type="ECO:0000256" key="1">
    <source>
        <dbReference type="SAM" id="Phobius"/>
    </source>
</evidence>
<keyword evidence="3" id="KW-1185">Reference proteome</keyword>
<evidence type="ECO:0000313" key="3">
    <source>
        <dbReference type="Proteomes" id="UP000637980"/>
    </source>
</evidence>
<dbReference type="Pfam" id="PF05545">
    <property type="entry name" value="FixQ"/>
    <property type="match status" value="1"/>
</dbReference>
<comment type="caution">
    <text evidence="2">The sequence shown here is derived from an EMBL/GenBank/DDBJ whole genome shotgun (WGS) entry which is preliminary data.</text>
</comment>
<dbReference type="CDD" id="cd01324">
    <property type="entry name" value="cbb3_Oxidase_CcoQ"/>
    <property type="match status" value="1"/>
</dbReference>